<name>A0AAV7RES2_PLEWA</name>
<evidence type="ECO:0000256" key="1">
    <source>
        <dbReference type="SAM" id="MobiDB-lite"/>
    </source>
</evidence>
<feature type="region of interest" description="Disordered" evidence="1">
    <location>
        <begin position="54"/>
        <end position="122"/>
    </location>
</feature>
<organism evidence="2 3">
    <name type="scientific">Pleurodeles waltl</name>
    <name type="common">Iberian ribbed newt</name>
    <dbReference type="NCBI Taxonomy" id="8319"/>
    <lineage>
        <taxon>Eukaryota</taxon>
        <taxon>Metazoa</taxon>
        <taxon>Chordata</taxon>
        <taxon>Craniata</taxon>
        <taxon>Vertebrata</taxon>
        <taxon>Euteleostomi</taxon>
        <taxon>Amphibia</taxon>
        <taxon>Batrachia</taxon>
        <taxon>Caudata</taxon>
        <taxon>Salamandroidea</taxon>
        <taxon>Salamandridae</taxon>
        <taxon>Pleurodelinae</taxon>
        <taxon>Pleurodeles</taxon>
    </lineage>
</organism>
<accession>A0AAV7RES2</accession>
<feature type="compositionally biased region" description="Low complexity" evidence="1">
    <location>
        <begin position="80"/>
        <end position="97"/>
    </location>
</feature>
<dbReference type="EMBL" id="JANPWB010000009">
    <property type="protein sequence ID" value="KAJ1149906.1"/>
    <property type="molecule type" value="Genomic_DNA"/>
</dbReference>
<evidence type="ECO:0000313" key="2">
    <source>
        <dbReference type="EMBL" id="KAJ1149906.1"/>
    </source>
</evidence>
<reference evidence="2" key="1">
    <citation type="journal article" date="2022" name="bioRxiv">
        <title>Sequencing and chromosome-scale assembly of the giantPleurodeles waltlgenome.</title>
        <authorList>
            <person name="Brown T."/>
            <person name="Elewa A."/>
            <person name="Iarovenko S."/>
            <person name="Subramanian E."/>
            <person name="Araus A.J."/>
            <person name="Petzold A."/>
            <person name="Susuki M."/>
            <person name="Suzuki K.-i.T."/>
            <person name="Hayashi T."/>
            <person name="Toyoda A."/>
            <person name="Oliveira C."/>
            <person name="Osipova E."/>
            <person name="Leigh N.D."/>
            <person name="Simon A."/>
            <person name="Yun M.H."/>
        </authorList>
    </citation>
    <scope>NUCLEOTIDE SEQUENCE</scope>
    <source>
        <strain evidence="2">20211129_DDA</strain>
        <tissue evidence="2">Liver</tissue>
    </source>
</reference>
<sequence>MPAPVRPAPFWTGAVGALRWPICREPSSHVTVLPAKKREKRPERVLVQLFQSSSPGRRALSRALPIGRHTLTPTPPPSCSAPRPRCQRRPQPLSQPESPVPPPCWEDDTRVRQQKAGVGAAE</sequence>
<gene>
    <name evidence="2" type="ORF">NDU88_002705</name>
</gene>
<evidence type="ECO:0000313" key="3">
    <source>
        <dbReference type="Proteomes" id="UP001066276"/>
    </source>
</evidence>
<dbReference type="Proteomes" id="UP001066276">
    <property type="component" value="Chromosome 5"/>
</dbReference>
<keyword evidence="3" id="KW-1185">Reference proteome</keyword>
<dbReference type="AlphaFoldDB" id="A0AAV7RES2"/>
<proteinExistence type="predicted"/>
<protein>
    <submittedName>
        <fullName evidence="2">Uncharacterized protein</fullName>
    </submittedName>
</protein>
<comment type="caution">
    <text evidence="2">The sequence shown here is derived from an EMBL/GenBank/DDBJ whole genome shotgun (WGS) entry which is preliminary data.</text>
</comment>